<evidence type="ECO:0000313" key="2">
    <source>
        <dbReference type="Proteomes" id="UP000005551"/>
    </source>
</evidence>
<organism evidence="1 2">
    <name type="scientific">Nitritalea halalkaliphila LW7</name>
    <dbReference type="NCBI Taxonomy" id="1189621"/>
    <lineage>
        <taxon>Bacteria</taxon>
        <taxon>Pseudomonadati</taxon>
        <taxon>Bacteroidota</taxon>
        <taxon>Cytophagia</taxon>
        <taxon>Cytophagales</taxon>
        <taxon>Cyclobacteriaceae</taxon>
        <taxon>Nitritalea</taxon>
    </lineage>
</organism>
<keyword evidence="2" id="KW-1185">Reference proteome</keyword>
<accession>I5BWY9</accession>
<dbReference type="Proteomes" id="UP000005551">
    <property type="component" value="Unassembled WGS sequence"/>
</dbReference>
<comment type="caution">
    <text evidence="1">The sequence shown here is derived from an EMBL/GenBank/DDBJ whole genome shotgun (WGS) entry which is preliminary data.</text>
</comment>
<dbReference type="RefSeq" id="WP_009056759.1">
    <property type="nucleotide sequence ID" value="NZ_AJYA01000048.1"/>
</dbReference>
<name>I5BWY9_9BACT</name>
<protein>
    <submittedName>
        <fullName evidence="1">Uncharacterized protein</fullName>
    </submittedName>
</protein>
<gene>
    <name evidence="1" type="ORF">A3SI_16622</name>
</gene>
<sequence length="123" mass="14113">MVRTLFLICMSWMILLNSMVYSVICVNFQLNRSFITEMFCENKGLPLSSCGGACYMERQLEHASQESEGDVMRFRSDFNAYTLACLPVFSMKREGKGVPTQKAFYQFPFYGLVSMPLEKPPKC</sequence>
<proteinExistence type="predicted"/>
<dbReference type="EMBL" id="AJYA01000048">
    <property type="protein sequence ID" value="EIM74091.1"/>
    <property type="molecule type" value="Genomic_DNA"/>
</dbReference>
<dbReference type="AlphaFoldDB" id="I5BWY9"/>
<evidence type="ECO:0000313" key="1">
    <source>
        <dbReference type="EMBL" id="EIM74091.1"/>
    </source>
</evidence>
<reference evidence="1 2" key="1">
    <citation type="submission" date="2012-05" db="EMBL/GenBank/DDBJ databases">
        <title>Genome sequence of Nitritalea halalkaliphila LW7.</title>
        <authorList>
            <person name="Jangir P.K."/>
            <person name="Singh A."/>
            <person name="Shivaji S."/>
            <person name="Sharma R."/>
        </authorList>
    </citation>
    <scope>NUCLEOTIDE SEQUENCE [LARGE SCALE GENOMIC DNA]</scope>
    <source>
        <strain evidence="1 2">LW7</strain>
    </source>
</reference>
<dbReference type="OrthoDB" id="980645at2"/>